<organism evidence="2 3">
    <name type="scientific">Kalmanozyma brasiliensis (strain GHG001)</name>
    <name type="common">Yeast</name>
    <name type="synonym">Pseudozyma brasiliensis</name>
    <dbReference type="NCBI Taxonomy" id="1365824"/>
    <lineage>
        <taxon>Eukaryota</taxon>
        <taxon>Fungi</taxon>
        <taxon>Dikarya</taxon>
        <taxon>Basidiomycota</taxon>
        <taxon>Ustilaginomycotina</taxon>
        <taxon>Ustilaginomycetes</taxon>
        <taxon>Ustilaginales</taxon>
        <taxon>Ustilaginaceae</taxon>
        <taxon>Kalmanozyma</taxon>
    </lineage>
</organism>
<evidence type="ECO:0000313" key="3">
    <source>
        <dbReference type="Proteomes" id="UP000019377"/>
    </source>
</evidence>
<protein>
    <recommendedName>
        <fullName evidence="4">Galactose oxidase</fullName>
    </recommendedName>
</protein>
<feature type="compositionally biased region" description="Low complexity" evidence="1">
    <location>
        <begin position="399"/>
        <end position="414"/>
    </location>
</feature>
<dbReference type="eggNOG" id="ENOG502S10E">
    <property type="taxonomic scope" value="Eukaryota"/>
</dbReference>
<dbReference type="Proteomes" id="UP000019377">
    <property type="component" value="Unassembled WGS sequence"/>
</dbReference>
<feature type="compositionally biased region" description="Polar residues" evidence="1">
    <location>
        <begin position="533"/>
        <end position="555"/>
    </location>
</feature>
<feature type="compositionally biased region" description="Basic and acidic residues" evidence="1">
    <location>
        <begin position="372"/>
        <end position="395"/>
    </location>
</feature>
<feature type="region of interest" description="Disordered" evidence="1">
    <location>
        <begin position="372"/>
        <end position="445"/>
    </location>
</feature>
<accession>V5EY99</accession>
<dbReference type="Gene3D" id="2.120.10.80">
    <property type="entry name" value="Kelch-type beta propeller"/>
    <property type="match status" value="1"/>
</dbReference>
<dbReference type="EMBL" id="KI545857">
    <property type="protein sequence ID" value="EST08673.1"/>
    <property type="molecule type" value="Genomic_DNA"/>
</dbReference>
<dbReference type="OMA" id="MGRTMDI"/>
<evidence type="ECO:0000256" key="1">
    <source>
        <dbReference type="SAM" id="MobiDB-lite"/>
    </source>
</evidence>
<proteinExistence type="predicted"/>
<reference evidence="3" key="1">
    <citation type="journal article" date="2013" name="Genome Announc.">
        <title>Draft genome sequence of Pseudozyma brasiliensis sp. nov. strain GHG001, a high producer of endo-1,4-xylanase isolated from an insect pest of sugarcane.</title>
        <authorList>
            <person name="Oliveira J.V.D.C."/>
            <person name="dos Santos R.A.C."/>
            <person name="Borges T.A."/>
            <person name="Riano-Pachon D.M."/>
            <person name="Goldman G.H."/>
        </authorList>
    </citation>
    <scope>NUCLEOTIDE SEQUENCE [LARGE SCALE GENOMIC DNA]</scope>
    <source>
        <strain evidence="3">GHG001</strain>
    </source>
</reference>
<feature type="region of interest" description="Disordered" evidence="1">
    <location>
        <begin position="496"/>
        <end position="644"/>
    </location>
</feature>
<feature type="region of interest" description="Disordered" evidence="1">
    <location>
        <begin position="682"/>
        <end position="763"/>
    </location>
</feature>
<feature type="compositionally biased region" description="Polar residues" evidence="1">
    <location>
        <begin position="432"/>
        <end position="445"/>
    </location>
</feature>
<feature type="compositionally biased region" description="Basic and acidic residues" evidence="1">
    <location>
        <begin position="614"/>
        <end position="627"/>
    </location>
</feature>
<feature type="region of interest" description="Disordered" evidence="1">
    <location>
        <begin position="249"/>
        <end position="275"/>
    </location>
</feature>
<dbReference type="HOGENOM" id="CLU_365670_0_0_1"/>
<dbReference type="OrthoDB" id="432528at2759"/>
<evidence type="ECO:0008006" key="4">
    <source>
        <dbReference type="Google" id="ProtNLM"/>
    </source>
</evidence>
<feature type="compositionally biased region" description="Polar residues" evidence="1">
    <location>
        <begin position="685"/>
        <end position="712"/>
    </location>
</feature>
<keyword evidence="3" id="KW-1185">Reference proteome</keyword>
<dbReference type="STRING" id="1365824.V5EY99"/>
<sequence length="763" mass="80876">MLSDGTILMLGGMDASGQLQSLQDLYAFSSKSGTWSHTSTQSAANGTLQARQAAYPAPRRDHIAVSLPDQRVFIQGGASADLSTVYSDAWILDWSVNPPVWTQVDSADGPGARDDSSGGAKAGAAVGAIIGAGLVVGAGYAVYRRRTQNDYRRYGESKAGILGFGGRHNGGSADDDLLMEKGFMQSDYNRPYHHADGGAEDGAGLTGGVAYGRRRGRTEGSPWVAGNMGHAMEGSGPHFRERIAILAGRSRRESQAAPRFDMLADEGDGSSVYTTRQADSINRSYADGADEPESPTWPQRHMREHSYANAGDEDLSSGDIGQFSHDDRQAHDELDMYSPFEDRPEETRAGLTSAIAAAAGARGYGKLADRDLEGSYDSEHRSHDGRSDLDTHEDPSVQSHSTTSRSDVPSSSKSYDVTSSGGIVSFSDASHGRQSNSSNGMKRSSTWWDRLTGHSSAMERSSSGRLLASPHANLPIRDPAPPPVSGLAVITESARSREVSEVLPDPFADSNASGTDEHGRRVGADGTPEPYTAHTQGPSLSSIGSARTGASSHFESQLRGMDVIQRVRTGSSRRTQSTRASDTDSEPALSRGPTLLRPRNIPSDGNDASTLDPASKRLGDLVEEPARRPSNVSETPSITPLTTKRARLNPVMISPLFPSTSPRRSAPLAAGAAATVRDKVRAFESATSSQDTSAWTASMSSVLPRTAPTTTDEGVERATSPPLSESAARRPKVVHGLAPRPQLFVANPDAHGRRTSGSDGSGH</sequence>
<dbReference type="AlphaFoldDB" id="V5EY99"/>
<feature type="region of interest" description="Disordered" evidence="1">
    <location>
        <begin position="459"/>
        <end position="482"/>
    </location>
</feature>
<feature type="compositionally biased region" description="Polar residues" evidence="1">
    <location>
        <begin position="630"/>
        <end position="642"/>
    </location>
</feature>
<dbReference type="InterPro" id="IPR015915">
    <property type="entry name" value="Kelch-typ_b-propeller"/>
</dbReference>
<name>V5EY99_KALBG</name>
<dbReference type="InterPro" id="IPR011043">
    <property type="entry name" value="Gal_Oxase/kelch_b-propeller"/>
</dbReference>
<feature type="compositionally biased region" description="Low complexity" evidence="1">
    <location>
        <begin position="566"/>
        <end position="580"/>
    </location>
</feature>
<gene>
    <name evidence="2" type="ORF">PSEUBRA_SCAF15g05698</name>
</gene>
<dbReference type="SUPFAM" id="SSF50965">
    <property type="entry name" value="Galactose oxidase, central domain"/>
    <property type="match status" value="1"/>
</dbReference>
<evidence type="ECO:0000313" key="2">
    <source>
        <dbReference type="EMBL" id="EST08673.1"/>
    </source>
</evidence>